<dbReference type="EMBL" id="AYYP01000063">
    <property type="protein sequence ID" value="KRM63325.1"/>
    <property type="molecule type" value="Genomic_DNA"/>
</dbReference>
<dbReference type="Proteomes" id="UP000051008">
    <property type="component" value="Unassembled WGS sequence"/>
</dbReference>
<feature type="domain" description="Fibronectin type-III" evidence="1">
    <location>
        <begin position="14"/>
        <end position="45"/>
    </location>
</feature>
<evidence type="ECO:0000313" key="3">
    <source>
        <dbReference type="EMBL" id="KRM63325.1"/>
    </source>
</evidence>
<dbReference type="OrthoDB" id="2299998at2"/>
<dbReference type="PATRIC" id="fig|1423718.3.peg.624"/>
<dbReference type="SUPFAM" id="SSF49265">
    <property type="entry name" value="Fibronectin type III"/>
    <property type="match status" value="1"/>
</dbReference>
<keyword evidence="4" id="KW-1185">Reference proteome</keyword>
<proteinExistence type="predicted"/>
<dbReference type="RefSeq" id="WP_056977304.1">
    <property type="nucleotide sequence ID" value="NZ_AYYP01000063.1"/>
</dbReference>
<dbReference type="Gene3D" id="2.60.40.10">
    <property type="entry name" value="Immunoglobulins"/>
    <property type="match status" value="1"/>
</dbReference>
<dbReference type="Pfam" id="PF18667">
    <property type="entry name" value="BppU_IgG"/>
    <property type="match status" value="1"/>
</dbReference>
<feature type="domain" description="Baseplate upper protein immunoglobulin like" evidence="2">
    <location>
        <begin position="55"/>
        <end position="147"/>
    </location>
</feature>
<evidence type="ECO:0000259" key="2">
    <source>
        <dbReference type="Pfam" id="PF18667"/>
    </source>
</evidence>
<name>A0A0R2A872_9LACO</name>
<dbReference type="InterPro" id="IPR036116">
    <property type="entry name" value="FN3_sf"/>
</dbReference>
<reference evidence="3 4" key="1">
    <citation type="journal article" date="2015" name="Genome Announc.">
        <title>Expanding the biotechnology potential of lactobacilli through comparative genomics of 213 strains and associated genera.</title>
        <authorList>
            <person name="Sun Z."/>
            <person name="Harris H.M."/>
            <person name="McCann A."/>
            <person name="Guo C."/>
            <person name="Argimon S."/>
            <person name="Zhang W."/>
            <person name="Yang X."/>
            <person name="Jeffery I.B."/>
            <person name="Cooney J.C."/>
            <person name="Kagawa T.F."/>
            <person name="Liu W."/>
            <person name="Song Y."/>
            <person name="Salvetti E."/>
            <person name="Wrobel A."/>
            <person name="Rasinkangas P."/>
            <person name="Parkhill J."/>
            <person name="Rea M.C."/>
            <person name="O'Sullivan O."/>
            <person name="Ritari J."/>
            <person name="Douillard F.P."/>
            <person name="Paul Ross R."/>
            <person name="Yang R."/>
            <person name="Briner A.E."/>
            <person name="Felis G.E."/>
            <person name="de Vos W.M."/>
            <person name="Barrangou R."/>
            <person name="Klaenhammer T.R."/>
            <person name="Caufield P.W."/>
            <person name="Cui Y."/>
            <person name="Zhang H."/>
            <person name="O'Toole P.W."/>
        </authorList>
    </citation>
    <scope>NUCLEOTIDE SEQUENCE [LARGE SCALE GENOMIC DNA]</scope>
    <source>
        <strain evidence="3 4">DSM 20509</strain>
    </source>
</reference>
<sequence>MNYRIYNGSSLVTTISSKSYSFSSLQPNTSYQFSVAAYNGKREGTKATITVRTRGVRLVVAKSLTVDSTVNLMYQEYSLGLVPIGTEPKGMFGGGNREALTAKVIASTNGQSTIELQSSFNKLAENTKLVLQNGVYCAFVGYKAIYLR</sequence>
<dbReference type="Pfam" id="PF00041">
    <property type="entry name" value="fn3"/>
    <property type="match status" value="1"/>
</dbReference>
<accession>A0A0R2A872</accession>
<dbReference type="InterPro" id="IPR003961">
    <property type="entry name" value="FN3_dom"/>
</dbReference>
<organism evidence="3 4">
    <name type="scientific">Ligilactobacillus agilis DSM 20509</name>
    <dbReference type="NCBI Taxonomy" id="1423718"/>
    <lineage>
        <taxon>Bacteria</taxon>
        <taxon>Bacillati</taxon>
        <taxon>Bacillota</taxon>
        <taxon>Bacilli</taxon>
        <taxon>Lactobacillales</taxon>
        <taxon>Lactobacillaceae</taxon>
        <taxon>Ligilactobacillus</taxon>
    </lineage>
</organism>
<gene>
    <name evidence="3" type="ORF">FC14_GL000605</name>
</gene>
<evidence type="ECO:0000259" key="1">
    <source>
        <dbReference type="Pfam" id="PF00041"/>
    </source>
</evidence>
<protein>
    <submittedName>
        <fullName evidence="3">Uncharacterized protein</fullName>
    </submittedName>
</protein>
<dbReference type="InterPro" id="IPR041531">
    <property type="entry name" value="BppU_IgG"/>
</dbReference>
<evidence type="ECO:0000313" key="4">
    <source>
        <dbReference type="Proteomes" id="UP000051008"/>
    </source>
</evidence>
<dbReference type="InterPro" id="IPR013783">
    <property type="entry name" value="Ig-like_fold"/>
</dbReference>
<dbReference type="AlphaFoldDB" id="A0A0R2A872"/>
<comment type="caution">
    <text evidence="3">The sequence shown here is derived from an EMBL/GenBank/DDBJ whole genome shotgun (WGS) entry which is preliminary data.</text>
</comment>
<dbReference type="CDD" id="cd00063">
    <property type="entry name" value="FN3"/>
    <property type="match status" value="1"/>
</dbReference>